<dbReference type="Proteomes" id="UP001500454">
    <property type="component" value="Unassembled WGS sequence"/>
</dbReference>
<evidence type="ECO:0000313" key="3">
    <source>
        <dbReference type="Proteomes" id="UP001500454"/>
    </source>
</evidence>
<feature type="signal peptide" evidence="1">
    <location>
        <begin position="1"/>
        <end position="22"/>
    </location>
</feature>
<gene>
    <name evidence="2" type="ORF">GCM10023186_28980</name>
</gene>
<accession>A0ABP8J5Q4</accession>
<reference evidence="3" key="1">
    <citation type="journal article" date="2019" name="Int. J. Syst. Evol. Microbiol.">
        <title>The Global Catalogue of Microorganisms (GCM) 10K type strain sequencing project: providing services to taxonomists for standard genome sequencing and annotation.</title>
        <authorList>
            <consortium name="The Broad Institute Genomics Platform"/>
            <consortium name="The Broad Institute Genome Sequencing Center for Infectious Disease"/>
            <person name="Wu L."/>
            <person name="Ma J."/>
        </authorList>
    </citation>
    <scope>NUCLEOTIDE SEQUENCE [LARGE SCALE GENOMIC DNA]</scope>
    <source>
        <strain evidence="3">JCM 17924</strain>
    </source>
</reference>
<organism evidence="2 3">
    <name type="scientific">Hymenobacter koreensis</name>
    <dbReference type="NCBI Taxonomy" id="1084523"/>
    <lineage>
        <taxon>Bacteria</taxon>
        <taxon>Pseudomonadati</taxon>
        <taxon>Bacteroidota</taxon>
        <taxon>Cytophagia</taxon>
        <taxon>Cytophagales</taxon>
        <taxon>Hymenobacteraceae</taxon>
        <taxon>Hymenobacter</taxon>
    </lineage>
</organism>
<sequence length="73" mass="8453">MFRILLLVCALLILGGSQPTMAARPSAYAKAKMKGKMFTHRPVYKKYKSKNRHRRSRVGKLLHPRIAQRTARF</sequence>
<keyword evidence="1" id="KW-0732">Signal</keyword>
<evidence type="ECO:0000256" key="1">
    <source>
        <dbReference type="SAM" id="SignalP"/>
    </source>
</evidence>
<dbReference type="RefSeq" id="WP_345225380.1">
    <property type="nucleotide sequence ID" value="NZ_BAABHA010000010.1"/>
</dbReference>
<comment type="caution">
    <text evidence="2">The sequence shown here is derived from an EMBL/GenBank/DDBJ whole genome shotgun (WGS) entry which is preliminary data.</text>
</comment>
<name>A0ABP8J5Q4_9BACT</name>
<proteinExistence type="predicted"/>
<protein>
    <submittedName>
        <fullName evidence="2">Uncharacterized protein</fullName>
    </submittedName>
</protein>
<evidence type="ECO:0000313" key="2">
    <source>
        <dbReference type="EMBL" id="GAA4385532.1"/>
    </source>
</evidence>
<keyword evidence="3" id="KW-1185">Reference proteome</keyword>
<feature type="chain" id="PRO_5046886892" evidence="1">
    <location>
        <begin position="23"/>
        <end position="73"/>
    </location>
</feature>
<dbReference type="EMBL" id="BAABHA010000010">
    <property type="protein sequence ID" value="GAA4385532.1"/>
    <property type="molecule type" value="Genomic_DNA"/>
</dbReference>